<evidence type="ECO:0000256" key="3">
    <source>
        <dbReference type="ARBA" id="ARBA00022722"/>
    </source>
</evidence>
<dbReference type="InterPro" id="IPR043128">
    <property type="entry name" value="Rev_trsase/Diguanyl_cyclase"/>
</dbReference>
<dbReference type="GO" id="GO:0003964">
    <property type="term" value="F:RNA-directed DNA polymerase activity"/>
    <property type="evidence" value="ECO:0007669"/>
    <property type="project" value="UniProtKB-KW"/>
</dbReference>
<dbReference type="InterPro" id="IPR041588">
    <property type="entry name" value="Integrase_H2C2"/>
</dbReference>
<comment type="caution">
    <text evidence="12">The sequence shown here is derived from an EMBL/GenBank/DDBJ whole genome shotgun (WGS) entry which is preliminary data.</text>
</comment>
<dbReference type="Pfam" id="PF00665">
    <property type="entry name" value="rve"/>
    <property type="match status" value="1"/>
</dbReference>
<dbReference type="Proteomes" id="UP001186944">
    <property type="component" value="Unassembled WGS sequence"/>
</dbReference>
<keyword evidence="9" id="KW-0695">RNA-directed DNA polymerase</keyword>
<dbReference type="InterPro" id="IPR050951">
    <property type="entry name" value="Retrovirus_Pol_polyprotein"/>
</dbReference>
<evidence type="ECO:0000256" key="2">
    <source>
        <dbReference type="ARBA" id="ARBA00022695"/>
    </source>
</evidence>
<proteinExistence type="predicted"/>
<dbReference type="InterPro" id="IPR043502">
    <property type="entry name" value="DNA/RNA_pol_sf"/>
</dbReference>
<dbReference type="FunFam" id="1.10.340.70:FF:000001">
    <property type="entry name" value="Retrovirus-related Pol polyprotein from transposon gypsy-like Protein"/>
    <property type="match status" value="1"/>
</dbReference>
<evidence type="ECO:0000256" key="6">
    <source>
        <dbReference type="ARBA" id="ARBA00022842"/>
    </source>
</evidence>
<dbReference type="CDD" id="cd09274">
    <property type="entry name" value="RNase_HI_RT_Ty3"/>
    <property type="match status" value="1"/>
</dbReference>
<evidence type="ECO:0000256" key="4">
    <source>
        <dbReference type="ARBA" id="ARBA00022759"/>
    </source>
</evidence>
<dbReference type="GO" id="GO:0004190">
    <property type="term" value="F:aspartic-type endopeptidase activity"/>
    <property type="evidence" value="ECO:0007669"/>
    <property type="project" value="InterPro"/>
</dbReference>
<dbReference type="PROSITE" id="PS50878">
    <property type="entry name" value="RT_POL"/>
    <property type="match status" value="1"/>
</dbReference>
<dbReference type="CDD" id="cd00303">
    <property type="entry name" value="retropepsin_like"/>
    <property type="match status" value="1"/>
</dbReference>
<dbReference type="SUPFAM" id="SSF56672">
    <property type="entry name" value="DNA/RNA polymerases"/>
    <property type="match status" value="1"/>
</dbReference>
<dbReference type="PROSITE" id="PS50994">
    <property type="entry name" value="INTEGRASE"/>
    <property type="match status" value="1"/>
</dbReference>
<dbReference type="Pfam" id="PF00078">
    <property type="entry name" value="RVT_1"/>
    <property type="match status" value="1"/>
</dbReference>
<evidence type="ECO:0000256" key="1">
    <source>
        <dbReference type="ARBA" id="ARBA00022679"/>
    </source>
</evidence>
<dbReference type="GO" id="GO:0003723">
    <property type="term" value="F:RNA binding"/>
    <property type="evidence" value="ECO:0007669"/>
    <property type="project" value="UniProtKB-KW"/>
</dbReference>
<dbReference type="Pfam" id="PF17921">
    <property type="entry name" value="Integrase_H2C2"/>
    <property type="match status" value="1"/>
</dbReference>
<dbReference type="PROSITE" id="PS00141">
    <property type="entry name" value="ASP_PROTEASE"/>
    <property type="match status" value="1"/>
</dbReference>
<dbReference type="GO" id="GO:0015074">
    <property type="term" value="P:DNA integration"/>
    <property type="evidence" value="ECO:0007669"/>
    <property type="project" value="UniProtKB-KW"/>
</dbReference>
<reference evidence="12" key="1">
    <citation type="submission" date="2019-08" db="EMBL/GenBank/DDBJ databases">
        <title>The improved chromosome-level genome for the pearl oyster Pinctada fucata martensii using PacBio sequencing and Hi-C.</title>
        <authorList>
            <person name="Zheng Z."/>
        </authorList>
    </citation>
    <scope>NUCLEOTIDE SEQUENCE</scope>
    <source>
        <strain evidence="12">ZZ-2019</strain>
        <tissue evidence="12">Adductor muscle</tissue>
    </source>
</reference>
<dbReference type="InterPro" id="IPR001584">
    <property type="entry name" value="Integrase_cat-core"/>
</dbReference>
<keyword evidence="3" id="KW-0540">Nuclease</keyword>
<dbReference type="SUPFAM" id="SSF50630">
    <property type="entry name" value="Acid proteases"/>
    <property type="match status" value="1"/>
</dbReference>
<evidence type="ECO:0000256" key="7">
    <source>
        <dbReference type="ARBA" id="ARBA00022884"/>
    </source>
</evidence>
<dbReference type="Gene3D" id="1.10.340.70">
    <property type="match status" value="1"/>
</dbReference>
<evidence type="ECO:0000256" key="8">
    <source>
        <dbReference type="ARBA" id="ARBA00022908"/>
    </source>
</evidence>
<evidence type="ECO:0000256" key="9">
    <source>
        <dbReference type="ARBA" id="ARBA00022918"/>
    </source>
</evidence>
<keyword evidence="5" id="KW-0378">Hydrolase</keyword>
<dbReference type="Pfam" id="PF17919">
    <property type="entry name" value="RT_RNaseH_2"/>
    <property type="match status" value="1"/>
</dbReference>
<dbReference type="Gene3D" id="3.10.10.10">
    <property type="entry name" value="HIV Type 1 Reverse Transcriptase, subunit A, domain 1"/>
    <property type="match status" value="1"/>
</dbReference>
<dbReference type="InterPro" id="IPR012337">
    <property type="entry name" value="RNaseH-like_sf"/>
</dbReference>
<organism evidence="12 13">
    <name type="scientific">Pinctada imbricata</name>
    <name type="common">Atlantic pearl-oyster</name>
    <name type="synonym">Pinctada martensii</name>
    <dbReference type="NCBI Taxonomy" id="66713"/>
    <lineage>
        <taxon>Eukaryota</taxon>
        <taxon>Metazoa</taxon>
        <taxon>Spiralia</taxon>
        <taxon>Lophotrochozoa</taxon>
        <taxon>Mollusca</taxon>
        <taxon>Bivalvia</taxon>
        <taxon>Autobranchia</taxon>
        <taxon>Pteriomorphia</taxon>
        <taxon>Pterioida</taxon>
        <taxon>Pterioidea</taxon>
        <taxon>Pteriidae</taxon>
        <taxon>Pinctada</taxon>
    </lineage>
</organism>
<keyword evidence="2" id="KW-0548">Nucleotidyltransferase</keyword>
<gene>
    <name evidence="12" type="ORF">FSP39_002977</name>
</gene>
<keyword evidence="8" id="KW-0229">DNA integration</keyword>
<dbReference type="InterPro" id="IPR000477">
    <property type="entry name" value="RT_dom"/>
</dbReference>
<sequence length="1197" mass="136988">MRSYLPSGNKKMSTLVGTANEANVIINDRKVTALLDTGSSVSTISQSYYDEHLKDLPMHPVTDILTIECADGLHLPYTGYIILPLKIDGTDITIDSFFLIVPTITYHQKVPVLIGTNILNALISISKDTYGVRFLQEAKLKTPWYLAFRCLTLRERELQQNNNVLAYIRSSENKKVIIPPNTQSVVIGSMYKALPYQPVCALLQATTKSSISNDIDISPVLINYNNHSDTIPVLVSNMSTKTVTINPKELVCEVQPVNLENLPVKSTTATSSSSDAIDQMNIPRDELTSTQLSQVNSLLHDFQDILSTGDRDIGHNEAVKHRIELSNEIPFKQRYRKIPPSMIDEVREHIQQLLEGNIIRKSHSPFSSNVVLARKKNGQLRLCIDYRQLNGRTIKDNYALPRIEDIIENLAGNRFFSVLDMKAGYHQVEIAEEHKERTAFTVGSLGFYEYNRMPFGLTNAPATYQRLMEECLGDLHLNICYIFLDDLIIFSTTFEEHLDRLRRVFQKLRESGLKLTPKKCFLLKNRVKYVGHIVSENGIEPDEEKIKKVIDWPKPTNKEDVRSFLGFVGYYRKFVKNFARIARPLTDLLPSTRKGKGRKKTKSDDNPFIWTEDQENAFQQLKEQLSSPPILAYPDYSLPFEVHTDASGKGLGAVLCQEQDGHKRVICYASRGLNKAERNYPAHKLEFLGLKWAVTEKFKDYLYGHKFTVLTDNNPLTYVLTTAQLDATGHRWVAALAAFNFDLQYRPGKRNADADALSRYPTPETCSISKESVQAICSTHIVNSPLVESLPISTSSFQHHVSIPDMTTIDIRKAQSQDPDLSFWIDSVINNRKPRKDELYRTYFDTIMLQNFDRLLIKDNILYREITEDEEKKHQLVIPYVLIEDVLYFSHDLLGHQGRDRTISLIKDRFFWPGLNKDVEDYISTCNRCLRRKSPTNVRAPLVSITTSEPLELVCMDFLSIERSKGGFEYILVITDHFTKYAVAIPTRNMTAKTTAQTFLNNFVIHYGIPHKIHSDQGANFESGLIRELCSLLNIQKTRTTPYHPMGNGVCERFNRTLINMLGTLQPEQKHDWKTYIGPIVHAYNSTKHDTTGFSPYHLIFGREPRLPLDIVFGTRPSEENSKPLHKYIEDLKEKLRKSYDLAHKNIQKAQENQKKNDDQKVRVTAIEPGDKVLVKIEAHEGRYKIADRWEQDVYDV</sequence>
<keyword evidence="4" id="KW-0255">Endonuclease</keyword>
<keyword evidence="13" id="KW-1185">Reference proteome</keyword>
<protein>
    <recommendedName>
        <fullName evidence="14">Endonuclease</fullName>
    </recommendedName>
</protein>
<dbReference type="FunFam" id="3.30.420.10:FF:000269">
    <property type="entry name" value="Uncharacterized protein"/>
    <property type="match status" value="1"/>
</dbReference>
<dbReference type="InterPro" id="IPR036397">
    <property type="entry name" value="RNaseH_sf"/>
</dbReference>
<dbReference type="InterPro" id="IPR001969">
    <property type="entry name" value="Aspartic_peptidase_AS"/>
</dbReference>
<dbReference type="FunFam" id="3.10.20.370:FF:000001">
    <property type="entry name" value="Retrovirus-related Pol polyprotein from transposon 17.6-like protein"/>
    <property type="match status" value="1"/>
</dbReference>
<dbReference type="AlphaFoldDB" id="A0AA88XHC2"/>
<dbReference type="CDD" id="cd01647">
    <property type="entry name" value="RT_LTR"/>
    <property type="match status" value="1"/>
</dbReference>
<evidence type="ECO:0000313" key="12">
    <source>
        <dbReference type="EMBL" id="KAK3085416.1"/>
    </source>
</evidence>
<dbReference type="PANTHER" id="PTHR37984">
    <property type="entry name" value="PROTEIN CBG26694"/>
    <property type="match status" value="1"/>
</dbReference>
<keyword evidence="7" id="KW-0694">RNA-binding</keyword>
<evidence type="ECO:0000313" key="13">
    <source>
        <dbReference type="Proteomes" id="UP001186944"/>
    </source>
</evidence>
<dbReference type="PANTHER" id="PTHR37984:SF15">
    <property type="entry name" value="INTEGRASE CATALYTIC DOMAIN-CONTAINING PROTEIN"/>
    <property type="match status" value="1"/>
</dbReference>
<dbReference type="InterPro" id="IPR021109">
    <property type="entry name" value="Peptidase_aspartic_dom_sf"/>
</dbReference>
<dbReference type="GO" id="GO:0004519">
    <property type="term" value="F:endonuclease activity"/>
    <property type="evidence" value="ECO:0007669"/>
    <property type="project" value="UniProtKB-KW"/>
</dbReference>
<dbReference type="FunFam" id="3.30.70.270:FF:000020">
    <property type="entry name" value="Transposon Tf2-6 polyprotein-like Protein"/>
    <property type="match status" value="1"/>
</dbReference>
<dbReference type="InterPro" id="IPR041577">
    <property type="entry name" value="RT_RNaseH_2"/>
</dbReference>
<evidence type="ECO:0000256" key="5">
    <source>
        <dbReference type="ARBA" id="ARBA00022801"/>
    </source>
</evidence>
<dbReference type="Gene3D" id="3.30.70.270">
    <property type="match status" value="2"/>
</dbReference>
<dbReference type="Gene3D" id="2.40.70.10">
    <property type="entry name" value="Acid Proteases"/>
    <property type="match status" value="1"/>
</dbReference>
<accession>A0AA88XHC2</accession>
<dbReference type="EMBL" id="VSWD01000012">
    <property type="protein sequence ID" value="KAK3085416.1"/>
    <property type="molecule type" value="Genomic_DNA"/>
</dbReference>
<evidence type="ECO:0000259" key="10">
    <source>
        <dbReference type="PROSITE" id="PS50878"/>
    </source>
</evidence>
<evidence type="ECO:0008006" key="14">
    <source>
        <dbReference type="Google" id="ProtNLM"/>
    </source>
</evidence>
<feature type="domain" description="Reverse transcriptase" evidence="10">
    <location>
        <begin position="354"/>
        <end position="534"/>
    </location>
</feature>
<keyword evidence="6" id="KW-0460">Magnesium</keyword>
<evidence type="ECO:0000259" key="11">
    <source>
        <dbReference type="PROSITE" id="PS50994"/>
    </source>
</evidence>
<name>A0AA88XHC2_PINIB</name>
<feature type="domain" description="Integrase catalytic" evidence="11">
    <location>
        <begin position="946"/>
        <end position="1104"/>
    </location>
</feature>
<dbReference type="Gene3D" id="3.30.420.10">
    <property type="entry name" value="Ribonuclease H-like superfamily/Ribonuclease H"/>
    <property type="match status" value="1"/>
</dbReference>
<dbReference type="GO" id="GO:0006508">
    <property type="term" value="P:proteolysis"/>
    <property type="evidence" value="ECO:0007669"/>
    <property type="project" value="InterPro"/>
</dbReference>
<dbReference type="SUPFAM" id="SSF53098">
    <property type="entry name" value="Ribonuclease H-like"/>
    <property type="match status" value="1"/>
</dbReference>
<keyword evidence="1" id="KW-0808">Transferase</keyword>